<dbReference type="AlphaFoldDB" id="A0A7V3ZJ27"/>
<dbReference type="SUPFAM" id="SSF51569">
    <property type="entry name" value="Aldolase"/>
    <property type="match status" value="1"/>
</dbReference>
<proteinExistence type="predicted"/>
<dbReference type="InterPro" id="IPR012062">
    <property type="entry name" value="GatZ/KbaZ-like"/>
</dbReference>
<keyword evidence="2" id="KW-0418">Kinase</keyword>
<sequence>MWLSKDYLRKKGVYSICSSNPDVIEASIEFAKEKNDYILIEATPHQINQFGGYSGMTPEDFKNFVMGIIKEKGIEEDRVILGGDHLGPLPWQDEPSSYAMKKAKDLIRAFIESGYKKIHLDCSMPLSDDPNVLSPEKIAERERELLEVAEETARKYNFQPVYVVGTDVPVAGGGEEEGITSVEDFRVAISSLKKYFEDVPRIWDRIVGFVIMLGIGFNYEKVFEYDRIKVRRIWEEVKKENLFVEGHSTDYQTRYALKNMVEDGVRILKVGPALTASFRRGVFLLSNVEDELISEDKRSNIKKVVLETMLKDDKYWRKYYKDSERLELDIWYNLFDRIRYYWEYKEIKIALNRLFENFLEGVDIRYIYQYFYDSYFEVREGKIRNDPRELIKNEIKKVLEDYHYAVNL</sequence>
<dbReference type="GO" id="GO:0016301">
    <property type="term" value="F:kinase activity"/>
    <property type="evidence" value="ECO:0007669"/>
    <property type="project" value="UniProtKB-KW"/>
</dbReference>
<dbReference type="EMBL" id="DTDV01000013">
    <property type="protein sequence ID" value="HGK23715.1"/>
    <property type="molecule type" value="Genomic_DNA"/>
</dbReference>
<dbReference type="InterPro" id="IPR013785">
    <property type="entry name" value="Aldolase_TIM"/>
</dbReference>
<evidence type="ECO:0000313" key="2">
    <source>
        <dbReference type="EMBL" id="HGK23715.1"/>
    </source>
</evidence>
<dbReference type="GO" id="GO:0009401">
    <property type="term" value="P:phosphoenolpyruvate-dependent sugar phosphotransferase system"/>
    <property type="evidence" value="ECO:0007669"/>
    <property type="project" value="TreeGrafter"/>
</dbReference>
<dbReference type="InterPro" id="IPR050303">
    <property type="entry name" value="GatZ_KbaZ_carbometab"/>
</dbReference>
<comment type="caution">
    <text evidence="2">The sequence shown here is derived from an EMBL/GenBank/DDBJ whole genome shotgun (WGS) entry which is preliminary data.</text>
</comment>
<protein>
    <submittedName>
        <fullName evidence="2">Tagatose-6-phosphate kinase</fullName>
    </submittedName>
</protein>
<dbReference type="GO" id="GO:0005975">
    <property type="term" value="P:carbohydrate metabolic process"/>
    <property type="evidence" value="ECO:0007669"/>
    <property type="project" value="InterPro"/>
</dbReference>
<keyword evidence="2" id="KW-0808">Transferase</keyword>
<gene>
    <name evidence="2" type="ORF">ENU78_04605</name>
</gene>
<organism evidence="2">
    <name type="scientific">Dictyoglomus thermophilum</name>
    <dbReference type="NCBI Taxonomy" id="14"/>
    <lineage>
        <taxon>Bacteria</taxon>
        <taxon>Pseudomonadati</taxon>
        <taxon>Dictyoglomota</taxon>
        <taxon>Dictyoglomia</taxon>
        <taxon>Dictyoglomales</taxon>
        <taxon>Dictyoglomaceae</taxon>
        <taxon>Dictyoglomus</taxon>
    </lineage>
</organism>
<dbReference type="RefSeq" id="WP_149123239.1">
    <property type="nucleotide sequence ID" value="NZ_VTFL01000007.1"/>
</dbReference>
<reference evidence="2" key="1">
    <citation type="journal article" date="2020" name="mSystems">
        <title>Genome- and Community-Level Interaction Insights into Carbon Utilization and Element Cycling Functions of Hydrothermarchaeota in Hydrothermal Sediment.</title>
        <authorList>
            <person name="Zhou Z."/>
            <person name="Liu Y."/>
            <person name="Xu W."/>
            <person name="Pan J."/>
            <person name="Luo Z.H."/>
            <person name="Li M."/>
        </authorList>
    </citation>
    <scope>NUCLEOTIDE SEQUENCE [LARGE SCALE GENOMIC DNA]</scope>
    <source>
        <strain evidence="2">SpSt-70</strain>
    </source>
</reference>
<dbReference type="Gene3D" id="1.10.400.20">
    <property type="entry name" value="putative tagatose 6-phosphate kinase domain like"/>
    <property type="match status" value="1"/>
</dbReference>
<dbReference type="GO" id="GO:0005886">
    <property type="term" value="C:plasma membrane"/>
    <property type="evidence" value="ECO:0007669"/>
    <property type="project" value="TreeGrafter"/>
</dbReference>
<comment type="pathway">
    <text evidence="1">Carbohydrate metabolism.</text>
</comment>
<dbReference type="Pfam" id="PF08013">
    <property type="entry name" value="GatZ_KbaZ-like"/>
    <property type="match status" value="1"/>
</dbReference>
<dbReference type="PANTHER" id="PTHR32502:SF2">
    <property type="entry name" value="D-TAGATOSE-1,6-BISPHOSPHATE ALDOLASE SUBUNIT KBAZ"/>
    <property type="match status" value="1"/>
</dbReference>
<name>A0A7V3ZJ27_DICTH</name>
<evidence type="ECO:0000256" key="1">
    <source>
        <dbReference type="ARBA" id="ARBA00005007"/>
    </source>
</evidence>
<dbReference type="PANTHER" id="PTHR32502">
    <property type="entry name" value="N-ACETYLGALACTOSAMINE PERMEASE II COMPONENT-RELATED"/>
    <property type="match status" value="1"/>
</dbReference>
<accession>A0A7V3ZJ27</accession>
<dbReference type="PIRSF" id="PIRSF009264">
    <property type="entry name" value="TagBP_ald_AgaZ"/>
    <property type="match status" value="1"/>
</dbReference>
<dbReference type="Gene3D" id="3.20.20.70">
    <property type="entry name" value="Aldolase class I"/>
    <property type="match status" value="1"/>
</dbReference>